<gene>
    <name evidence="1" type="ORF">STAS_32881</name>
</gene>
<name>A0A5A7RD51_STRAF</name>
<keyword evidence="2" id="KW-1185">Reference proteome</keyword>
<accession>A0A5A7RD51</accession>
<comment type="caution">
    <text evidence="1">The sequence shown here is derived from an EMBL/GenBank/DDBJ whole genome shotgun (WGS) entry which is preliminary data.</text>
</comment>
<proteinExistence type="predicted"/>
<dbReference type="AlphaFoldDB" id="A0A5A7RD51"/>
<evidence type="ECO:0000313" key="2">
    <source>
        <dbReference type="Proteomes" id="UP000325081"/>
    </source>
</evidence>
<reference evidence="2" key="1">
    <citation type="journal article" date="2019" name="Curr. Biol.">
        <title>Genome Sequence of Striga asiatica Provides Insight into the Evolution of Plant Parasitism.</title>
        <authorList>
            <person name="Yoshida S."/>
            <person name="Kim S."/>
            <person name="Wafula E.K."/>
            <person name="Tanskanen J."/>
            <person name="Kim Y.M."/>
            <person name="Honaas L."/>
            <person name="Yang Z."/>
            <person name="Spallek T."/>
            <person name="Conn C.E."/>
            <person name="Ichihashi Y."/>
            <person name="Cheong K."/>
            <person name="Cui S."/>
            <person name="Der J.P."/>
            <person name="Gundlach H."/>
            <person name="Jiao Y."/>
            <person name="Hori C."/>
            <person name="Ishida J.K."/>
            <person name="Kasahara H."/>
            <person name="Kiba T."/>
            <person name="Kim M.S."/>
            <person name="Koo N."/>
            <person name="Laohavisit A."/>
            <person name="Lee Y.H."/>
            <person name="Lumba S."/>
            <person name="McCourt P."/>
            <person name="Mortimer J.C."/>
            <person name="Mutuku J.M."/>
            <person name="Nomura T."/>
            <person name="Sasaki-Sekimoto Y."/>
            <person name="Seto Y."/>
            <person name="Wang Y."/>
            <person name="Wakatake T."/>
            <person name="Sakakibara H."/>
            <person name="Demura T."/>
            <person name="Yamaguchi S."/>
            <person name="Yoneyama K."/>
            <person name="Manabe R.I."/>
            <person name="Nelson D.C."/>
            <person name="Schulman A.H."/>
            <person name="Timko M.P."/>
            <person name="dePamphilis C.W."/>
            <person name="Choi D."/>
            <person name="Shirasu K."/>
        </authorList>
    </citation>
    <scope>NUCLEOTIDE SEQUENCE [LARGE SCALE GENOMIC DNA]</scope>
    <source>
        <strain evidence="2">cv. UVA1</strain>
    </source>
</reference>
<sequence length="190" mass="21740">MLHDFGSKFDRGGFSWEKVEKLPDDAVFFLGETCCLGISARLLWFEDTGGQTTYVVGEIKPQPSSRWSVVDTTDLVRPPQQHHNQIRQTRAAAVAPRRPLLRLNVPGLYFDPYDCEEKWIGIDLYAISCIGDEPRHKRFLSPDNMAVADEHGRILFVVHQSPRNINERLMGRTIGGRHWTRGFKFDGLET</sequence>
<organism evidence="1 2">
    <name type="scientific">Striga asiatica</name>
    <name type="common">Asiatic witchweed</name>
    <name type="synonym">Buchnera asiatica</name>
    <dbReference type="NCBI Taxonomy" id="4170"/>
    <lineage>
        <taxon>Eukaryota</taxon>
        <taxon>Viridiplantae</taxon>
        <taxon>Streptophyta</taxon>
        <taxon>Embryophyta</taxon>
        <taxon>Tracheophyta</taxon>
        <taxon>Spermatophyta</taxon>
        <taxon>Magnoliopsida</taxon>
        <taxon>eudicotyledons</taxon>
        <taxon>Gunneridae</taxon>
        <taxon>Pentapetalae</taxon>
        <taxon>asterids</taxon>
        <taxon>lamiids</taxon>
        <taxon>Lamiales</taxon>
        <taxon>Orobanchaceae</taxon>
        <taxon>Buchnereae</taxon>
        <taxon>Striga</taxon>
    </lineage>
</organism>
<protein>
    <submittedName>
        <fullName evidence="1">Phosphodiesterase</fullName>
    </submittedName>
</protein>
<dbReference type="Proteomes" id="UP000325081">
    <property type="component" value="Unassembled WGS sequence"/>
</dbReference>
<dbReference type="EMBL" id="BKCP01011626">
    <property type="protein sequence ID" value="GER55226.1"/>
    <property type="molecule type" value="Genomic_DNA"/>
</dbReference>
<evidence type="ECO:0000313" key="1">
    <source>
        <dbReference type="EMBL" id="GER55226.1"/>
    </source>
</evidence>